<evidence type="ECO:0000313" key="1">
    <source>
        <dbReference type="EMBL" id="KKK42426.1"/>
    </source>
</evidence>
<comment type="caution">
    <text evidence="1">The sequence shown here is derived from an EMBL/GenBank/DDBJ whole genome shotgun (WGS) entry which is preliminary data.</text>
</comment>
<name>A0A0F8Y274_9ZZZZ</name>
<dbReference type="EMBL" id="LAZR01070327">
    <property type="protein sequence ID" value="KKK42426.1"/>
    <property type="molecule type" value="Genomic_DNA"/>
</dbReference>
<accession>A0A0F8Y274</accession>
<reference evidence="1" key="1">
    <citation type="journal article" date="2015" name="Nature">
        <title>Complex archaea that bridge the gap between prokaryotes and eukaryotes.</title>
        <authorList>
            <person name="Spang A."/>
            <person name="Saw J.H."/>
            <person name="Jorgensen S.L."/>
            <person name="Zaremba-Niedzwiedzka K."/>
            <person name="Martijn J."/>
            <person name="Lind A.E."/>
            <person name="van Eijk R."/>
            <person name="Schleper C."/>
            <person name="Guy L."/>
            <person name="Ettema T.J."/>
        </authorList>
    </citation>
    <scope>NUCLEOTIDE SEQUENCE</scope>
</reference>
<sequence>MNQKDYGINDGTLEGSDEYYELRLRSGELEWNDIGYGEKTEVMR</sequence>
<protein>
    <submittedName>
        <fullName evidence="1">Uncharacterized protein</fullName>
    </submittedName>
</protein>
<proteinExistence type="predicted"/>
<organism evidence="1">
    <name type="scientific">marine sediment metagenome</name>
    <dbReference type="NCBI Taxonomy" id="412755"/>
    <lineage>
        <taxon>unclassified sequences</taxon>
        <taxon>metagenomes</taxon>
        <taxon>ecological metagenomes</taxon>
    </lineage>
</organism>
<gene>
    <name evidence="1" type="ORF">LCGC14_1849260</name>
</gene>
<dbReference type="AlphaFoldDB" id="A0A0F8Y274"/>